<dbReference type="InterPro" id="IPR023210">
    <property type="entry name" value="NADP_OxRdtase_dom"/>
</dbReference>
<dbReference type="InterPro" id="IPR036812">
    <property type="entry name" value="NAD(P)_OxRdtase_dom_sf"/>
</dbReference>
<dbReference type="OrthoDB" id="40856at2759"/>
<proteinExistence type="predicted"/>
<evidence type="ECO:0000259" key="3">
    <source>
        <dbReference type="Pfam" id="PF00248"/>
    </source>
</evidence>
<evidence type="ECO:0000256" key="2">
    <source>
        <dbReference type="SAM" id="MobiDB-lite"/>
    </source>
</evidence>
<feature type="non-terminal residue" evidence="4">
    <location>
        <position position="133"/>
    </location>
</feature>
<organism evidence="4">
    <name type="scientific">Aphanomyces stellatus</name>
    <dbReference type="NCBI Taxonomy" id="120398"/>
    <lineage>
        <taxon>Eukaryota</taxon>
        <taxon>Sar</taxon>
        <taxon>Stramenopiles</taxon>
        <taxon>Oomycota</taxon>
        <taxon>Saprolegniomycetes</taxon>
        <taxon>Saprolegniales</taxon>
        <taxon>Verrucalvaceae</taxon>
        <taxon>Aphanomyces</taxon>
    </lineage>
</organism>
<reference evidence="4" key="1">
    <citation type="submission" date="2019-06" db="EMBL/GenBank/DDBJ databases">
        <title>Genomics analysis of Aphanomyces spp. identifies a new class of oomycete effector associated with host adaptation.</title>
        <authorList>
            <person name="Gaulin E."/>
        </authorList>
    </citation>
    <scope>NUCLEOTIDE SEQUENCE</scope>
    <source>
        <strain evidence="4">CBS 578.67</strain>
    </source>
</reference>
<dbReference type="GO" id="GO:0016491">
    <property type="term" value="F:oxidoreductase activity"/>
    <property type="evidence" value="ECO:0007669"/>
    <property type="project" value="UniProtKB-KW"/>
</dbReference>
<dbReference type="GO" id="GO:0005737">
    <property type="term" value="C:cytoplasm"/>
    <property type="evidence" value="ECO:0007669"/>
    <property type="project" value="TreeGrafter"/>
</dbReference>
<dbReference type="AlphaFoldDB" id="A0A6A4YZ82"/>
<dbReference type="Gene3D" id="3.20.20.100">
    <property type="entry name" value="NADP-dependent oxidoreductase domain"/>
    <property type="match status" value="1"/>
</dbReference>
<sequence>DSDAGAMRPSGKAAVRPSGKEADLRAQLADSLRRLGTDYIDLYYMHRMDPLTPIEETMAVLKALIVEGKIKYVGLSECTPDELRRAHAVHPITAIEMEWSLQSRDLEAAVVPVARELGVGIVAYSPLCRGFLT</sequence>
<gene>
    <name evidence="4" type="ORF">As57867_007791</name>
</gene>
<evidence type="ECO:0000256" key="1">
    <source>
        <dbReference type="ARBA" id="ARBA00023002"/>
    </source>
</evidence>
<feature type="domain" description="NADP-dependent oxidoreductase" evidence="3">
    <location>
        <begin position="14"/>
        <end position="133"/>
    </location>
</feature>
<dbReference type="EMBL" id="VJMH01004762">
    <property type="protein sequence ID" value="KAF0702140.1"/>
    <property type="molecule type" value="Genomic_DNA"/>
</dbReference>
<protein>
    <recommendedName>
        <fullName evidence="3">NADP-dependent oxidoreductase domain-containing protein</fullName>
    </recommendedName>
</protein>
<keyword evidence="1" id="KW-0560">Oxidoreductase</keyword>
<name>A0A6A4YZ82_9STRA</name>
<dbReference type="PANTHER" id="PTHR43625:SF81">
    <property type="entry name" value="OS01G0618100 PROTEIN"/>
    <property type="match status" value="1"/>
</dbReference>
<comment type="caution">
    <text evidence="4">The sequence shown here is derived from an EMBL/GenBank/DDBJ whole genome shotgun (WGS) entry which is preliminary data.</text>
</comment>
<feature type="region of interest" description="Disordered" evidence="2">
    <location>
        <begin position="1"/>
        <end position="21"/>
    </location>
</feature>
<dbReference type="PANTHER" id="PTHR43625">
    <property type="entry name" value="AFLATOXIN B1 ALDEHYDE REDUCTASE"/>
    <property type="match status" value="1"/>
</dbReference>
<dbReference type="InterPro" id="IPR050791">
    <property type="entry name" value="Aldo-Keto_reductase"/>
</dbReference>
<evidence type="ECO:0000313" key="4">
    <source>
        <dbReference type="EMBL" id="KAF0702140.1"/>
    </source>
</evidence>
<dbReference type="SUPFAM" id="SSF51430">
    <property type="entry name" value="NAD(P)-linked oxidoreductase"/>
    <property type="match status" value="1"/>
</dbReference>
<dbReference type="Pfam" id="PF00248">
    <property type="entry name" value="Aldo_ket_red"/>
    <property type="match status" value="1"/>
</dbReference>
<accession>A0A6A4YZ82</accession>
<feature type="non-terminal residue" evidence="4">
    <location>
        <position position="1"/>
    </location>
</feature>